<dbReference type="Pfam" id="PF13181">
    <property type="entry name" value="TPR_8"/>
    <property type="match status" value="1"/>
</dbReference>
<dbReference type="InterPro" id="IPR019734">
    <property type="entry name" value="TPR_rpt"/>
</dbReference>
<gene>
    <name evidence="4" type="ORF">LUZ62_078241</name>
</gene>
<sequence length="890" mass="100176">MANSNSEQLDLRAVELRLLRATLPDATSVCPSPCLPPLLESLLSSIEKGDYAGALCSGAALSEETFGFASKWQFEDSTECAERFYREMEGRIRDFVQGLDGEKRELQCAILLCFGVAALLAFTRQNLSGPIGKLSPFPVMIGGVKSNGDNTTGAKWDLWAANQLSSVGSHIQGKLSLLQYLVCAKIIFTSIMDLFTKSSNFSLSISWWQCRVVFLQQRILDELSSSLFDQLELYKRDMLAQFGKSEEVSKYWGDLLLEGESSTISCMACLEAAMIDYKYGRVDASRRHLDSAKEECKLDLSLIGVLGFRTIHQVNPKAQLVLLANTEDSTEAPINDSCVPREEDESCEILRAPRLVLAEDTDSNGNNVSLENSKNISLKSLQQAVVMGECLQLRRTSRDDEMSGWEKAPYVELIDSQKDSHYAVRCLCDLLRIRWESDRNRTKQRALLMMEKLVELVEETLPEVKERIRLAFGVYLPTIPALRKEYSELLISCGLVSEALKILEDLELWDNLIDCYRLLGKKAAAVDLIKARLVDKPNDPRLWCSLGDVTTTDAYYEKALEVSNNRSARAMRSLARSAYNRDDFKTAKSLWESSLALNSLYPDGWFSLGAAAWKDQDLDKAVDAFTRAVQIDPENGEAWNNIGCLHMKRNKSEAACIAFKEAIKYKRNSWEVWENFSKVAFDSGNLRQALEALKKVLDLSSYKRIDVLILDKVMCKLEQMLPDATLSPFGDKCEANNSVRDASNKSESHNNSIDQREIDFLLDLLGTILQQIVKNSPNEGIWGVFARWHKVKGNLTMCSEALLKQLRSLQGSELWHNEEKFQKFANASLQLCNVYMEISSSTGSRRELSAAQMHLKSTLKQAVDFTETDEFKALSNTLDEIKKRLDAFST</sequence>
<dbReference type="SUPFAM" id="SSF48452">
    <property type="entry name" value="TPR-like"/>
    <property type="match status" value="2"/>
</dbReference>
<protein>
    <submittedName>
        <fullName evidence="4">Tetratricopeptide repeat 27-like protein</fullName>
    </submittedName>
</protein>
<dbReference type="InterPro" id="IPR011990">
    <property type="entry name" value="TPR-like_helical_dom_sf"/>
</dbReference>
<organism evidence="4 5">
    <name type="scientific">Rhynchospora pubera</name>
    <dbReference type="NCBI Taxonomy" id="906938"/>
    <lineage>
        <taxon>Eukaryota</taxon>
        <taxon>Viridiplantae</taxon>
        <taxon>Streptophyta</taxon>
        <taxon>Embryophyta</taxon>
        <taxon>Tracheophyta</taxon>
        <taxon>Spermatophyta</taxon>
        <taxon>Magnoliopsida</taxon>
        <taxon>Liliopsida</taxon>
        <taxon>Poales</taxon>
        <taxon>Cyperaceae</taxon>
        <taxon>Cyperoideae</taxon>
        <taxon>Rhynchosporeae</taxon>
        <taxon>Rhynchospora</taxon>
    </lineage>
</organism>
<evidence type="ECO:0000313" key="5">
    <source>
        <dbReference type="Proteomes" id="UP001140206"/>
    </source>
</evidence>
<dbReference type="EMBL" id="JAMFTS010000004">
    <property type="protein sequence ID" value="KAJ4767866.1"/>
    <property type="molecule type" value="Genomic_DNA"/>
</dbReference>
<comment type="caution">
    <text evidence="4">The sequence shown here is derived from an EMBL/GenBank/DDBJ whole genome shotgun (WGS) entry which is preliminary data.</text>
</comment>
<dbReference type="PANTHER" id="PTHR16193:SF0">
    <property type="entry name" value="TETRATRICOPEPTIDE REPEAT PROTEIN 27"/>
    <property type="match status" value="1"/>
</dbReference>
<proteinExistence type="predicted"/>
<reference evidence="4" key="1">
    <citation type="submission" date="2022-08" db="EMBL/GenBank/DDBJ databases">
        <authorList>
            <person name="Marques A."/>
        </authorList>
    </citation>
    <scope>NUCLEOTIDE SEQUENCE</scope>
    <source>
        <strain evidence="4">RhyPub2mFocal</strain>
        <tissue evidence="4">Leaves</tissue>
    </source>
</reference>
<accession>A0AAV8DLJ0</accession>
<dbReference type="Pfam" id="PF13432">
    <property type="entry name" value="TPR_16"/>
    <property type="match status" value="1"/>
</dbReference>
<dbReference type="SMART" id="SM00028">
    <property type="entry name" value="TPR"/>
    <property type="match status" value="5"/>
</dbReference>
<evidence type="ECO:0000256" key="1">
    <source>
        <dbReference type="ARBA" id="ARBA00022737"/>
    </source>
</evidence>
<keyword evidence="2 3" id="KW-0802">TPR repeat</keyword>
<dbReference type="PROSITE" id="PS50005">
    <property type="entry name" value="TPR"/>
    <property type="match status" value="2"/>
</dbReference>
<dbReference type="PANTHER" id="PTHR16193">
    <property type="entry name" value="TETRATRICOPEPTIDE REPEAT PROTEIN 27"/>
    <property type="match status" value="1"/>
</dbReference>
<feature type="repeat" description="TPR" evidence="3">
    <location>
        <begin position="636"/>
        <end position="669"/>
    </location>
</feature>
<feature type="repeat" description="TPR" evidence="3">
    <location>
        <begin position="602"/>
        <end position="635"/>
    </location>
</feature>
<dbReference type="Gene3D" id="1.25.40.10">
    <property type="entry name" value="Tetratricopeptide repeat domain"/>
    <property type="match status" value="1"/>
</dbReference>
<keyword evidence="1" id="KW-0677">Repeat</keyword>
<dbReference type="InterPro" id="IPR044244">
    <property type="entry name" value="TTC27/Emw1"/>
</dbReference>
<evidence type="ECO:0000256" key="2">
    <source>
        <dbReference type="ARBA" id="ARBA00022803"/>
    </source>
</evidence>
<name>A0AAV8DLJ0_9POAL</name>
<evidence type="ECO:0000313" key="4">
    <source>
        <dbReference type="EMBL" id="KAJ4767866.1"/>
    </source>
</evidence>
<evidence type="ECO:0000256" key="3">
    <source>
        <dbReference type="PROSITE-ProRule" id="PRU00339"/>
    </source>
</evidence>
<dbReference type="AlphaFoldDB" id="A0AAV8DLJ0"/>
<dbReference type="Proteomes" id="UP001140206">
    <property type="component" value="Chromosome 4"/>
</dbReference>
<keyword evidence="5" id="KW-1185">Reference proteome</keyword>